<reference evidence="1" key="1">
    <citation type="journal article" date="2021" name="Proc. Natl. Acad. Sci. U.S.A.">
        <title>A Catalog of Tens of Thousands of Viruses from Human Metagenomes Reveals Hidden Associations with Chronic Diseases.</title>
        <authorList>
            <person name="Tisza M.J."/>
            <person name="Buck C.B."/>
        </authorList>
    </citation>
    <scope>NUCLEOTIDE SEQUENCE</scope>
    <source>
        <strain evidence="1">Ct0Xn2</strain>
    </source>
</reference>
<proteinExistence type="predicted"/>
<sequence>MLKKTGSRYQRGPVFKNKTIPEKNLTCTLSISSPGLPYKCKKRRMIK</sequence>
<protein>
    <submittedName>
        <fullName evidence="1">Uncharacterized protein</fullName>
    </submittedName>
</protein>
<accession>A0A8S5MTW1</accession>
<organism evidence="1">
    <name type="scientific">Siphoviridae sp. ct0Xn2</name>
    <dbReference type="NCBI Taxonomy" id="2826267"/>
    <lineage>
        <taxon>Viruses</taxon>
        <taxon>Duplodnaviria</taxon>
        <taxon>Heunggongvirae</taxon>
        <taxon>Uroviricota</taxon>
        <taxon>Caudoviricetes</taxon>
    </lineage>
</organism>
<dbReference type="EMBL" id="BK014984">
    <property type="protein sequence ID" value="DAD85584.1"/>
    <property type="molecule type" value="Genomic_DNA"/>
</dbReference>
<evidence type="ECO:0000313" key="1">
    <source>
        <dbReference type="EMBL" id="DAD85584.1"/>
    </source>
</evidence>
<name>A0A8S5MTW1_9CAUD</name>